<proteinExistence type="predicted"/>
<reference evidence="1" key="2">
    <citation type="journal article" date="2015" name="Fish Shellfish Immunol.">
        <title>Early steps in the European eel (Anguilla anguilla)-Vibrio vulnificus interaction in the gills: Role of the RtxA13 toxin.</title>
        <authorList>
            <person name="Callol A."/>
            <person name="Pajuelo D."/>
            <person name="Ebbesson L."/>
            <person name="Teles M."/>
            <person name="MacKenzie S."/>
            <person name="Amaro C."/>
        </authorList>
    </citation>
    <scope>NUCLEOTIDE SEQUENCE</scope>
</reference>
<reference evidence="1" key="1">
    <citation type="submission" date="2014-11" db="EMBL/GenBank/DDBJ databases">
        <authorList>
            <person name="Amaro Gonzalez C."/>
        </authorList>
    </citation>
    <scope>NUCLEOTIDE SEQUENCE</scope>
</reference>
<organism evidence="1">
    <name type="scientific">Anguilla anguilla</name>
    <name type="common">European freshwater eel</name>
    <name type="synonym">Muraena anguilla</name>
    <dbReference type="NCBI Taxonomy" id="7936"/>
    <lineage>
        <taxon>Eukaryota</taxon>
        <taxon>Metazoa</taxon>
        <taxon>Chordata</taxon>
        <taxon>Craniata</taxon>
        <taxon>Vertebrata</taxon>
        <taxon>Euteleostomi</taxon>
        <taxon>Actinopterygii</taxon>
        <taxon>Neopterygii</taxon>
        <taxon>Teleostei</taxon>
        <taxon>Anguilliformes</taxon>
        <taxon>Anguillidae</taxon>
        <taxon>Anguilla</taxon>
    </lineage>
</organism>
<protein>
    <submittedName>
        <fullName evidence="1">Uncharacterized protein</fullName>
    </submittedName>
</protein>
<accession>A0A0E9RYG0</accession>
<name>A0A0E9RYG0_ANGAN</name>
<evidence type="ECO:0000313" key="1">
    <source>
        <dbReference type="EMBL" id="JAH34136.1"/>
    </source>
</evidence>
<sequence>MIRWQLRLNTGSQE</sequence>
<dbReference type="EMBL" id="GBXM01074441">
    <property type="protein sequence ID" value="JAH34136.1"/>
    <property type="molecule type" value="Transcribed_RNA"/>
</dbReference>